<protein>
    <submittedName>
        <fullName evidence="3">Uncharacterized protein</fullName>
    </submittedName>
</protein>
<organism evidence="3 4">
    <name type="scientific">Emiliania huxleyi (strain CCMP1516)</name>
    <dbReference type="NCBI Taxonomy" id="280463"/>
    <lineage>
        <taxon>Eukaryota</taxon>
        <taxon>Haptista</taxon>
        <taxon>Haptophyta</taxon>
        <taxon>Prymnesiophyceae</taxon>
        <taxon>Isochrysidales</taxon>
        <taxon>Noelaerhabdaceae</taxon>
        <taxon>Emiliania</taxon>
    </lineage>
</organism>
<feature type="transmembrane region" description="Helical" evidence="2">
    <location>
        <begin position="116"/>
        <end position="137"/>
    </location>
</feature>
<dbReference type="EnsemblProtists" id="EOD26322">
    <property type="protein sequence ID" value="EOD26322"/>
    <property type="gene ID" value="EMIHUDRAFT_205311"/>
</dbReference>
<dbReference type="AlphaFoldDB" id="A0A0D3JS37"/>
<dbReference type="Proteomes" id="UP000013827">
    <property type="component" value="Unassembled WGS sequence"/>
</dbReference>
<keyword evidence="2" id="KW-0812">Transmembrane</keyword>
<dbReference type="PaxDb" id="2903-EOD26322"/>
<evidence type="ECO:0000313" key="4">
    <source>
        <dbReference type="Proteomes" id="UP000013827"/>
    </source>
</evidence>
<evidence type="ECO:0000256" key="1">
    <source>
        <dbReference type="SAM" id="MobiDB-lite"/>
    </source>
</evidence>
<dbReference type="GeneID" id="17271908"/>
<dbReference type="KEGG" id="ehx:EMIHUDRAFT_205311"/>
<keyword evidence="4" id="KW-1185">Reference proteome</keyword>
<feature type="compositionally biased region" description="Basic and acidic residues" evidence="1">
    <location>
        <begin position="21"/>
        <end position="31"/>
    </location>
</feature>
<keyword evidence="2" id="KW-1133">Transmembrane helix</keyword>
<name>A0A0D3JS37_EMIH1</name>
<sequence length="150" mass="15349">MSRFLLAVIACVAALDPQAVDEKRGRNKEPVKTVQSKAQDATPVATVGSAAKDATPVQTTADGLYSFQSKAQDATPVQTVGSAAKDATPVQTVSSKRPGRWGLAQEPEAAVQGGSALAMLGVAGILAVAAVALRRVLRAAPSERTPSDLV</sequence>
<keyword evidence="2" id="KW-0472">Membrane</keyword>
<proteinExistence type="predicted"/>
<evidence type="ECO:0000256" key="2">
    <source>
        <dbReference type="SAM" id="Phobius"/>
    </source>
</evidence>
<feature type="region of interest" description="Disordered" evidence="1">
    <location>
        <begin position="21"/>
        <end position="50"/>
    </location>
</feature>
<dbReference type="HOGENOM" id="CLU_1743936_0_0_1"/>
<reference evidence="3" key="2">
    <citation type="submission" date="2024-10" db="UniProtKB">
        <authorList>
            <consortium name="EnsemblProtists"/>
        </authorList>
    </citation>
    <scope>IDENTIFICATION</scope>
</reference>
<evidence type="ECO:0000313" key="3">
    <source>
        <dbReference type="EnsemblProtists" id="EOD26322"/>
    </source>
</evidence>
<accession>A0A0D3JS37</accession>
<reference evidence="4" key="1">
    <citation type="journal article" date="2013" name="Nature">
        <title>Pan genome of the phytoplankton Emiliania underpins its global distribution.</title>
        <authorList>
            <person name="Read B.A."/>
            <person name="Kegel J."/>
            <person name="Klute M.J."/>
            <person name="Kuo A."/>
            <person name="Lefebvre S.C."/>
            <person name="Maumus F."/>
            <person name="Mayer C."/>
            <person name="Miller J."/>
            <person name="Monier A."/>
            <person name="Salamov A."/>
            <person name="Young J."/>
            <person name="Aguilar M."/>
            <person name="Claverie J.M."/>
            <person name="Frickenhaus S."/>
            <person name="Gonzalez K."/>
            <person name="Herman E.K."/>
            <person name="Lin Y.C."/>
            <person name="Napier J."/>
            <person name="Ogata H."/>
            <person name="Sarno A.F."/>
            <person name="Shmutz J."/>
            <person name="Schroeder D."/>
            <person name="de Vargas C."/>
            <person name="Verret F."/>
            <person name="von Dassow P."/>
            <person name="Valentin K."/>
            <person name="Van de Peer Y."/>
            <person name="Wheeler G."/>
            <person name="Dacks J.B."/>
            <person name="Delwiche C.F."/>
            <person name="Dyhrman S.T."/>
            <person name="Glockner G."/>
            <person name="John U."/>
            <person name="Richards T."/>
            <person name="Worden A.Z."/>
            <person name="Zhang X."/>
            <person name="Grigoriev I.V."/>
            <person name="Allen A.E."/>
            <person name="Bidle K."/>
            <person name="Borodovsky M."/>
            <person name="Bowler C."/>
            <person name="Brownlee C."/>
            <person name="Cock J.M."/>
            <person name="Elias M."/>
            <person name="Gladyshev V.N."/>
            <person name="Groth M."/>
            <person name="Guda C."/>
            <person name="Hadaegh A."/>
            <person name="Iglesias-Rodriguez M.D."/>
            <person name="Jenkins J."/>
            <person name="Jones B.M."/>
            <person name="Lawson T."/>
            <person name="Leese F."/>
            <person name="Lindquist E."/>
            <person name="Lobanov A."/>
            <person name="Lomsadze A."/>
            <person name="Malik S.B."/>
            <person name="Marsh M.E."/>
            <person name="Mackinder L."/>
            <person name="Mock T."/>
            <person name="Mueller-Roeber B."/>
            <person name="Pagarete A."/>
            <person name="Parker M."/>
            <person name="Probert I."/>
            <person name="Quesneville H."/>
            <person name="Raines C."/>
            <person name="Rensing S.A."/>
            <person name="Riano-Pachon D.M."/>
            <person name="Richier S."/>
            <person name="Rokitta S."/>
            <person name="Shiraiwa Y."/>
            <person name="Soanes D.M."/>
            <person name="van der Giezen M."/>
            <person name="Wahlund T.M."/>
            <person name="Williams B."/>
            <person name="Wilson W."/>
            <person name="Wolfe G."/>
            <person name="Wurch L.L."/>
        </authorList>
    </citation>
    <scope>NUCLEOTIDE SEQUENCE</scope>
</reference>
<dbReference type="RefSeq" id="XP_005778751.1">
    <property type="nucleotide sequence ID" value="XM_005778694.1"/>
</dbReference>